<organism evidence="10 11">
    <name type="scientific">Actinidia rufa</name>
    <dbReference type="NCBI Taxonomy" id="165716"/>
    <lineage>
        <taxon>Eukaryota</taxon>
        <taxon>Viridiplantae</taxon>
        <taxon>Streptophyta</taxon>
        <taxon>Embryophyta</taxon>
        <taxon>Tracheophyta</taxon>
        <taxon>Spermatophyta</taxon>
        <taxon>Magnoliopsida</taxon>
        <taxon>eudicotyledons</taxon>
        <taxon>Gunneridae</taxon>
        <taxon>Pentapetalae</taxon>
        <taxon>asterids</taxon>
        <taxon>Ericales</taxon>
        <taxon>Actinidiaceae</taxon>
        <taxon>Actinidia</taxon>
    </lineage>
</organism>
<feature type="transmembrane region" description="Helical" evidence="6">
    <location>
        <begin position="319"/>
        <end position="337"/>
    </location>
</feature>
<feature type="domain" description="Nodulin-like" evidence="8">
    <location>
        <begin position="4"/>
        <end position="250"/>
    </location>
</feature>
<proteinExistence type="inferred from homology"/>
<evidence type="ECO:0000313" key="11">
    <source>
        <dbReference type="Proteomes" id="UP000585474"/>
    </source>
</evidence>
<evidence type="ECO:0000259" key="9">
    <source>
        <dbReference type="Pfam" id="PF23262"/>
    </source>
</evidence>
<dbReference type="Proteomes" id="UP000585474">
    <property type="component" value="Unassembled WGS sequence"/>
</dbReference>
<keyword evidence="7" id="KW-0732">Signal</keyword>
<dbReference type="EMBL" id="BJWL01000013">
    <property type="protein sequence ID" value="GFY99357.1"/>
    <property type="molecule type" value="Genomic_DNA"/>
</dbReference>
<feature type="transmembrane region" description="Helical" evidence="6">
    <location>
        <begin position="102"/>
        <end position="124"/>
    </location>
</feature>
<evidence type="ECO:0000256" key="7">
    <source>
        <dbReference type="SAM" id="SignalP"/>
    </source>
</evidence>
<feature type="transmembrane region" description="Helical" evidence="6">
    <location>
        <begin position="200"/>
        <end position="219"/>
    </location>
</feature>
<name>A0A7J0FN49_9ERIC</name>
<comment type="similarity">
    <text evidence="5">Belongs to the major facilitator superfamily. Phosphate:H(+) symporter (TC 2.A.1.9) family.</text>
</comment>
<dbReference type="Pfam" id="PF23262">
    <property type="entry name" value="NFD4_C"/>
    <property type="match status" value="1"/>
</dbReference>
<dbReference type="SUPFAM" id="SSF103473">
    <property type="entry name" value="MFS general substrate transporter"/>
    <property type="match status" value="1"/>
</dbReference>
<feature type="signal peptide" evidence="7">
    <location>
        <begin position="1"/>
        <end position="22"/>
    </location>
</feature>
<dbReference type="InterPro" id="IPR056555">
    <property type="entry name" value="NFD4_C"/>
</dbReference>
<sequence>MALQWLTLVGTIWLQSINGTNSNFPAYSSQLKHLLSLSQLQLNNLAVASDAGKLFGWFSGLAAAHLPLWFVLMIGSILGLIGYGIQYLFLTNRISSLSYGHVFFLTIFSGNSICWINTVCYMVTISNFPFDRQVAVGISTSYLGISAKIYTNLVDAFFPSSPKERAKAFLLLNSTLPMVVCTFVAPMIRDINSDKSRRVEIGFVVIFVITIVTGIYAVTTSFGSMSRGLSPVTVVIGMGMLLLAPAVVPVAEKTMERLQKKCWIRRGERVHDVHVVEEVGGVEIEDGCKGGERSVETTHEESVGENTIGVRLMVMKVEFWLYLFVYLFGATLGLVYLNNLGQIAESRGSSKTSSLVSLSSSFGFFGRLVPALLAYICSRNKCMASTPASIAAMMLPMSLAFFSLLSSTTLSLYISTAIIGFCTGAITSIAVSTTTDLFGAKNFSLNHNIVVANIPIGSFLFGDLAAFIYRQQSDAKNGKCMGMGCYQTTFIMWGSLCFFGSFLALILHSRTSK</sequence>
<feature type="transmembrane region" description="Helical" evidence="6">
    <location>
        <begin position="68"/>
        <end position="90"/>
    </location>
</feature>
<dbReference type="Gene3D" id="1.20.1250.20">
    <property type="entry name" value="MFS general substrate transporter like domains"/>
    <property type="match status" value="1"/>
</dbReference>
<feature type="transmembrane region" description="Helical" evidence="6">
    <location>
        <begin position="231"/>
        <end position="251"/>
    </location>
</feature>
<dbReference type="Pfam" id="PF06813">
    <property type="entry name" value="Nodulin-like"/>
    <property type="match status" value="1"/>
</dbReference>
<dbReference type="PANTHER" id="PTHR21576">
    <property type="entry name" value="UNCHARACTERIZED NODULIN-LIKE PROTEIN"/>
    <property type="match status" value="1"/>
</dbReference>
<evidence type="ECO:0000256" key="6">
    <source>
        <dbReference type="SAM" id="Phobius"/>
    </source>
</evidence>
<evidence type="ECO:0000259" key="8">
    <source>
        <dbReference type="Pfam" id="PF06813"/>
    </source>
</evidence>
<evidence type="ECO:0000256" key="2">
    <source>
        <dbReference type="ARBA" id="ARBA00022692"/>
    </source>
</evidence>
<keyword evidence="11" id="KW-1185">Reference proteome</keyword>
<reference evidence="10 11" key="1">
    <citation type="submission" date="2019-07" db="EMBL/GenBank/DDBJ databases">
        <title>De Novo Assembly of kiwifruit Actinidia rufa.</title>
        <authorList>
            <person name="Sugita-Konishi S."/>
            <person name="Sato K."/>
            <person name="Mori E."/>
            <person name="Abe Y."/>
            <person name="Kisaki G."/>
            <person name="Hamano K."/>
            <person name="Suezawa K."/>
            <person name="Otani M."/>
            <person name="Fukuda T."/>
            <person name="Manabe T."/>
            <person name="Gomi K."/>
            <person name="Tabuchi M."/>
            <person name="Akimitsu K."/>
            <person name="Kataoka I."/>
        </authorList>
    </citation>
    <scope>NUCLEOTIDE SEQUENCE [LARGE SCALE GENOMIC DNA]</scope>
    <source>
        <strain evidence="11">cv. Fuchu</strain>
    </source>
</reference>
<feature type="transmembrane region" description="Helical" evidence="6">
    <location>
        <begin position="357"/>
        <end position="376"/>
    </location>
</feature>
<gene>
    <name evidence="10" type="ORF">Acr_13g0007580</name>
</gene>
<feature type="transmembrane region" description="Helical" evidence="6">
    <location>
        <begin position="412"/>
        <end position="438"/>
    </location>
</feature>
<evidence type="ECO:0000256" key="3">
    <source>
        <dbReference type="ARBA" id="ARBA00022989"/>
    </source>
</evidence>
<comment type="caution">
    <text evidence="10">The sequence shown here is derived from an EMBL/GenBank/DDBJ whole genome shotgun (WGS) entry which is preliminary data.</text>
</comment>
<dbReference type="InterPro" id="IPR036259">
    <property type="entry name" value="MFS_trans_sf"/>
</dbReference>
<accession>A0A7J0FN49</accession>
<evidence type="ECO:0000256" key="1">
    <source>
        <dbReference type="ARBA" id="ARBA00004141"/>
    </source>
</evidence>
<dbReference type="InterPro" id="IPR010658">
    <property type="entry name" value="Nodulin-like"/>
</dbReference>
<protein>
    <submittedName>
        <fullName evidence="10">Major facilitator superfamily protein</fullName>
    </submittedName>
</protein>
<keyword evidence="4 6" id="KW-0472">Membrane</keyword>
<evidence type="ECO:0000256" key="5">
    <source>
        <dbReference type="ARBA" id="ARBA00044504"/>
    </source>
</evidence>
<feature type="transmembrane region" description="Helical" evidence="6">
    <location>
        <begin position="450"/>
        <end position="470"/>
    </location>
</feature>
<evidence type="ECO:0000313" key="10">
    <source>
        <dbReference type="EMBL" id="GFY99357.1"/>
    </source>
</evidence>
<feature type="chain" id="PRO_5029458427" evidence="7">
    <location>
        <begin position="23"/>
        <end position="513"/>
    </location>
</feature>
<feature type="transmembrane region" description="Helical" evidence="6">
    <location>
        <begin position="490"/>
        <end position="507"/>
    </location>
</feature>
<dbReference type="OrthoDB" id="410267at2759"/>
<keyword evidence="2 6" id="KW-0812">Transmembrane</keyword>
<feature type="transmembrane region" description="Helical" evidence="6">
    <location>
        <begin position="168"/>
        <end position="188"/>
    </location>
</feature>
<feature type="domain" description="NFD4 C-terminal" evidence="9">
    <location>
        <begin position="307"/>
        <end position="513"/>
    </location>
</feature>
<comment type="subcellular location">
    <subcellularLocation>
        <location evidence="1">Membrane</location>
        <topology evidence="1">Multi-pass membrane protein</topology>
    </subcellularLocation>
</comment>
<dbReference type="AlphaFoldDB" id="A0A7J0FN49"/>
<feature type="transmembrane region" description="Helical" evidence="6">
    <location>
        <begin position="388"/>
        <end position="406"/>
    </location>
</feature>
<evidence type="ECO:0000256" key="4">
    <source>
        <dbReference type="ARBA" id="ARBA00023136"/>
    </source>
</evidence>
<dbReference type="GO" id="GO:0016020">
    <property type="term" value="C:membrane"/>
    <property type="evidence" value="ECO:0007669"/>
    <property type="project" value="UniProtKB-SubCell"/>
</dbReference>
<keyword evidence="3 6" id="KW-1133">Transmembrane helix</keyword>
<dbReference type="PANTHER" id="PTHR21576:SF11">
    <property type="entry name" value="MAJOR FACILITATOR SUPERFAMILY PROTEIN"/>
    <property type="match status" value="1"/>
</dbReference>